<protein>
    <recommendedName>
        <fullName evidence="1">chorismate mutase</fullName>
        <ecNumber evidence="1">5.4.99.5</ecNumber>
    </recommendedName>
</protein>
<keyword evidence="2" id="KW-0413">Isomerase</keyword>
<keyword evidence="6" id="KW-1185">Reference proteome</keyword>
<dbReference type="GO" id="GO:0009697">
    <property type="term" value="P:salicylic acid biosynthetic process"/>
    <property type="evidence" value="ECO:0007669"/>
    <property type="project" value="TreeGrafter"/>
</dbReference>
<proteinExistence type="predicted"/>
<name>A0A377GK06_9GAMM</name>
<dbReference type="InterPro" id="IPR036979">
    <property type="entry name" value="CM_dom_sf"/>
</dbReference>
<dbReference type="AlphaFoldDB" id="A0A377GK06"/>
<dbReference type="GO" id="GO:0046417">
    <property type="term" value="P:chorismate metabolic process"/>
    <property type="evidence" value="ECO:0007669"/>
    <property type="project" value="InterPro"/>
</dbReference>
<dbReference type="SUPFAM" id="SSF48600">
    <property type="entry name" value="Chorismate mutase II"/>
    <property type="match status" value="1"/>
</dbReference>
<dbReference type="Proteomes" id="UP000254374">
    <property type="component" value="Unassembled WGS sequence"/>
</dbReference>
<dbReference type="EC" id="5.4.99.5" evidence="1"/>
<dbReference type="RefSeq" id="WP_058467710.1">
    <property type="nucleotide sequence ID" value="NZ_CAAAIX010000035.1"/>
</dbReference>
<dbReference type="EMBL" id="UGGV01000001">
    <property type="protein sequence ID" value="STO25160.1"/>
    <property type="molecule type" value="Genomic_DNA"/>
</dbReference>
<dbReference type="GO" id="GO:0004106">
    <property type="term" value="F:chorismate mutase activity"/>
    <property type="evidence" value="ECO:0007669"/>
    <property type="project" value="UniProtKB-EC"/>
</dbReference>
<sequence>MPTIEQLREQIKNIDHDIIRFIALRQDLCKKMGALKRKAGKQIIDLEQEKKNFEYYESLSNEYSIDPKFIARLFKLIIINSRIIQQQKIQKVDSS</sequence>
<dbReference type="OrthoDB" id="9802281at2"/>
<evidence type="ECO:0000313" key="5">
    <source>
        <dbReference type="EMBL" id="STO25160.1"/>
    </source>
</evidence>
<dbReference type="InterPro" id="IPR036263">
    <property type="entry name" value="Chorismate_II_sf"/>
</dbReference>
<dbReference type="PANTHER" id="PTHR38041:SF1">
    <property type="entry name" value="CHORISMATE MUTASE"/>
    <property type="match status" value="1"/>
</dbReference>
<dbReference type="InterPro" id="IPR051331">
    <property type="entry name" value="Chorismate_mutase-related"/>
</dbReference>
<dbReference type="Gene3D" id="1.20.59.10">
    <property type="entry name" value="Chorismate mutase"/>
    <property type="match status" value="1"/>
</dbReference>
<evidence type="ECO:0000256" key="2">
    <source>
        <dbReference type="ARBA" id="ARBA00023235"/>
    </source>
</evidence>
<dbReference type="STRING" id="464.Lgor_1201"/>
<reference evidence="4 6" key="1">
    <citation type="submission" date="2017-01" db="EMBL/GenBank/DDBJ databases">
        <authorList>
            <person name="Varghese N."/>
            <person name="Submissions S."/>
        </authorList>
    </citation>
    <scope>NUCLEOTIDE SEQUENCE [LARGE SCALE GENOMIC DNA]</scope>
    <source>
        <strain evidence="4 6">ATCC 33342</strain>
    </source>
</reference>
<organism evidence="5 7">
    <name type="scientific">Fluoribacter gormanii</name>
    <dbReference type="NCBI Taxonomy" id="464"/>
    <lineage>
        <taxon>Bacteria</taxon>
        <taxon>Pseudomonadati</taxon>
        <taxon>Pseudomonadota</taxon>
        <taxon>Gammaproteobacteria</taxon>
        <taxon>Legionellales</taxon>
        <taxon>Legionellaceae</taxon>
        <taxon>Fluoribacter</taxon>
    </lineage>
</organism>
<reference evidence="5 7" key="2">
    <citation type="submission" date="2018-06" db="EMBL/GenBank/DDBJ databases">
        <authorList>
            <consortium name="Pathogen Informatics"/>
            <person name="Doyle S."/>
        </authorList>
    </citation>
    <scope>NUCLEOTIDE SEQUENCE [LARGE SCALE GENOMIC DNA]</scope>
    <source>
        <strain evidence="5 7">NCTC11401</strain>
    </source>
</reference>
<feature type="domain" description="Chorismate mutase" evidence="3">
    <location>
        <begin position="1"/>
        <end position="89"/>
    </location>
</feature>
<evidence type="ECO:0000256" key="1">
    <source>
        <dbReference type="ARBA" id="ARBA00012404"/>
    </source>
</evidence>
<evidence type="ECO:0000313" key="7">
    <source>
        <dbReference type="Proteomes" id="UP000254374"/>
    </source>
</evidence>
<dbReference type="InterPro" id="IPR002701">
    <property type="entry name" value="CM_II_prokaryot"/>
</dbReference>
<dbReference type="SMART" id="SM00830">
    <property type="entry name" value="CM_2"/>
    <property type="match status" value="1"/>
</dbReference>
<dbReference type="PANTHER" id="PTHR38041">
    <property type="entry name" value="CHORISMATE MUTASE"/>
    <property type="match status" value="1"/>
</dbReference>
<evidence type="ECO:0000259" key="3">
    <source>
        <dbReference type="PROSITE" id="PS51168"/>
    </source>
</evidence>
<accession>A0A377GK06</accession>
<evidence type="ECO:0000313" key="6">
    <source>
        <dbReference type="Proteomes" id="UP000186808"/>
    </source>
</evidence>
<dbReference type="EMBL" id="FTNL01000033">
    <property type="protein sequence ID" value="SIR87359.1"/>
    <property type="molecule type" value="Genomic_DNA"/>
</dbReference>
<dbReference type="Pfam" id="PF01817">
    <property type="entry name" value="CM_2"/>
    <property type="match status" value="1"/>
</dbReference>
<gene>
    <name evidence="5" type="primary">pheA_3</name>
    <name evidence="5" type="ORF">NCTC11401_01990</name>
    <name evidence="4" type="ORF">SAMN05421777_13322</name>
</gene>
<evidence type="ECO:0000313" key="4">
    <source>
        <dbReference type="EMBL" id="SIR87359.1"/>
    </source>
</evidence>
<dbReference type="Proteomes" id="UP000186808">
    <property type="component" value="Unassembled WGS sequence"/>
</dbReference>
<dbReference type="PROSITE" id="PS51168">
    <property type="entry name" value="CHORISMATE_MUT_2"/>
    <property type="match status" value="1"/>
</dbReference>